<dbReference type="STRING" id="1220924.W2RQZ0"/>
<evidence type="ECO:0000256" key="1">
    <source>
        <dbReference type="ARBA" id="ARBA00012552"/>
    </source>
</evidence>
<evidence type="ECO:0000313" key="13">
    <source>
        <dbReference type="EMBL" id="ETN38149.1"/>
    </source>
</evidence>
<dbReference type="GO" id="GO:0005524">
    <property type="term" value="F:ATP binding"/>
    <property type="evidence" value="ECO:0007669"/>
    <property type="project" value="UniProtKB-KW"/>
</dbReference>
<dbReference type="Proteomes" id="UP000030752">
    <property type="component" value="Unassembled WGS sequence"/>
</dbReference>
<dbReference type="GO" id="GO:0016787">
    <property type="term" value="F:hydrolase activity"/>
    <property type="evidence" value="ECO:0007669"/>
    <property type="project" value="UniProtKB-KW"/>
</dbReference>
<dbReference type="EC" id="3.6.4.13" evidence="1"/>
<dbReference type="eggNOG" id="KOG0335">
    <property type="taxonomic scope" value="Eukaryota"/>
</dbReference>
<name>W2RQZ0_CYPE1</name>
<feature type="short sequence motif" description="Q motif" evidence="7">
    <location>
        <begin position="136"/>
        <end position="164"/>
    </location>
</feature>
<dbReference type="VEuPathDB" id="FungiDB:HMPREF1541_07773"/>
<comment type="catalytic activity">
    <reaction evidence="6">
        <text>ATP + H2O = ADP + phosphate + H(+)</text>
        <dbReference type="Rhea" id="RHEA:13065"/>
        <dbReference type="ChEBI" id="CHEBI:15377"/>
        <dbReference type="ChEBI" id="CHEBI:15378"/>
        <dbReference type="ChEBI" id="CHEBI:30616"/>
        <dbReference type="ChEBI" id="CHEBI:43474"/>
        <dbReference type="ChEBI" id="CHEBI:456216"/>
        <dbReference type="EC" id="3.6.4.13"/>
    </reaction>
</comment>
<dbReference type="FunFam" id="3.40.50.300:FF:000008">
    <property type="entry name" value="ATP-dependent RNA helicase RhlB"/>
    <property type="match status" value="1"/>
</dbReference>
<feature type="region of interest" description="Disordered" evidence="9">
    <location>
        <begin position="1"/>
        <end position="27"/>
    </location>
</feature>
<evidence type="ECO:0000256" key="5">
    <source>
        <dbReference type="ARBA" id="ARBA00022840"/>
    </source>
</evidence>
<dbReference type="SMART" id="SM00487">
    <property type="entry name" value="DEXDc"/>
    <property type="match status" value="1"/>
</dbReference>
<dbReference type="HOGENOM" id="CLU_003041_1_5_1"/>
<evidence type="ECO:0000256" key="9">
    <source>
        <dbReference type="SAM" id="MobiDB-lite"/>
    </source>
</evidence>
<dbReference type="InterPro" id="IPR014014">
    <property type="entry name" value="RNA_helicase_DEAD_Q_motif"/>
</dbReference>
<keyword evidence="4 8" id="KW-0347">Helicase</keyword>
<protein>
    <recommendedName>
        <fullName evidence="1">RNA helicase</fullName>
        <ecNumber evidence="1">3.6.4.13</ecNumber>
    </recommendedName>
</protein>
<keyword evidence="5 8" id="KW-0067">ATP-binding</keyword>
<evidence type="ECO:0000256" key="3">
    <source>
        <dbReference type="ARBA" id="ARBA00022801"/>
    </source>
</evidence>
<dbReference type="RefSeq" id="XP_008720318.1">
    <property type="nucleotide sequence ID" value="XM_008722096.1"/>
</dbReference>
<dbReference type="PROSITE" id="PS51194">
    <property type="entry name" value="HELICASE_CTER"/>
    <property type="match status" value="1"/>
</dbReference>
<feature type="compositionally biased region" description="Acidic residues" evidence="9">
    <location>
        <begin position="548"/>
        <end position="561"/>
    </location>
</feature>
<dbReference type="EMBL" id="KB822723">
    <property type="protein sequence ID" value="ETN38149.1"/>
    <property type="molecule type" value="Genomic_DNA"/>
</dbReference>
<evidence type="ECO:0000256" key="8">
    <source>
        <dbReference type="RuleBase" id="RU000492"/>
    </source>
</evidence>
<proteinExistence type="inferred from homology"/>
<dbReference type="PANTHER" id="PTHR47958">
    <property type="entry name" value="ATP-DEPENDENT RNA HELICASE DBP3"/>
    <property type="match status" value="1"/>
</dbReference>
<feature type="compositionally biased region" description="Low complexity" evidence="9">
    <location>
        <begin position="562"/>
        <end position="578"/>
    </location>
</feature>
<dbReference type="SMART" id="SM00490">
    <property type="entry name" value="HELICc"/>
    <property type="match status" value="1"/>
</dbReference>
<dbReference type="GeneID" id="19975112"/>
<dbReference type="InterPro" id="IPR001650">
    <property type="entry name" value="Helicase_C-like"/>
</dbReference>
<feature type="domain" description="Helicase ATP-binding" evidence="10">
    <location>
        <begin position="167"/>
        <end position="364"/>
    </location>
</feature>
<organism evidence="13 14">
    <name type="scientific">Cyphellophora europaea (strain CBS 101466)</name>
    <name type="common">Phialophora europaea</name>
    <dbReference type="NCBI Taxonomy" id="1220924"/>
    <lineage>
        <taxon>Eukaryota</taxon>
        <taxon>Fungi</taxon>
        <taxon>Dikarya</taxon>
        <taxon>Ascomycota</taxon>
        <taxon>Pezizomycotina</taxon>
        <taxon>Eurotiomycetes</taxon>
        <taxon>Chaetothyriomycetidae</taxon>
        <taxon>Chaetothyriales</taxon>
        <taxon>Cyphellophoraceae</taxon>
        <taxon>Cyphellophora</taxon>
    </lineage>
</organism>
<feature type="region of interest" description="Disordered" evidence="9">
    <location>
        <begin position="546"/>
        <end position="578"/>
    </location>
</feature>
<gene>
    <name evidence="13" type="ORF">HMPREF1541_07773</name>
</gene>
<dbReference type="Gene3D" id="3.40.50.300">
    <property type="entry name" value="P-loop containing nucleotide triphosphate hydrolases"/>
    <property type="match status" value="2"/>
</dbReference>
<evidence type="ECO:0000256" key="4">
    <source>
        <dbReference type="ARBA" id="ARBA00022806"/>
    </source>
</evidence>
<keyword evidence="14" id="KW-1185">Reference proteome</keyword>
<evidence type="ECO:0000313" key="14">
    <source>
        <dbReference type="Proteomes" id="UP000030752"/>
    </source>
</evidence>
<reference evidence="13 14" key="1">
    <citation type="submission" date="2013-03" db="EMBL/GenBank/DDBJ databases">
        <title>The Genome Sequence of Phialophora europaea CBS 101466.</title>
        <authorList>
            <consortium name="The Broad Institute Genomics Platform"/>
            <person name="Cuomo C."/>
            <person name="de Hoog S."/>
            <person name="Gorbushina A."/>
            <person name="Walker B."/>
            <person name="Young S.K."/>
            <person name="Zeng Q."/>
            <person name="Gargeya S."/>
            <person name="Fitzgerald M."/>
            <person name="Haas B."/>
            <person name="Abouelleil A."/>
            <person name="Allen A.W."/>
            <person name="Alvarado L."/>
            <person name="Arachchi H.M."/>
            <person name="Berlin A.M."/>
            <person name="Chapman S.B."/>
            <person name="Gainer-Dewar J."/>
            <person name="Goldberg J."/>
            <person name="Griggs A."/>
            <person name="Gujja S."/>
            <person name="Hansen M."/>
            <person name="Howarth C."/>
            <person name="Imamovic A."/>
            <person name="Ireland A."/>
            <person name="Larimer J."/>
            <person name="McCowan C."/>
            <person name="Murphy C."/>
            <person name="Pearson M."/>
            <person name="Poon T.W."/>
            <person name="Priest M."/>
            <person name="Roberts A."/>
            <person name="Saif S."/>
            <person name="Shea T."/>
            <person name="Sisk P."/>
            <person name="Sykes S."/>
            <person name="Wortman J."/>
            <person name="Nusbaum C."/>
            <person name="Birren B."/>
        </authorList>
    </citation>
    <scope>NUCLEOTIDE SEQUENCE [LARGE SCALE GENOMIC DNA]</scope>
    <source>
        <strain evidence="13 14">CBS 101466</strain>
    </source>
</reference>
<dbReference type="OrthoDB" id="196131at2759"/>
<evidence type="ECO:0000256" key="7">
    <source>
        <dbReference type="PROSITE-ProRule" id="PRU00552"/>
    </source>
</evidence>
<keyword evidence="3 8" id="KW-0378">Hydrolase</keyword>
<dbReference type="InterPro" id="IPR000629">
    <property type="entry name" value="RNA-helicase_DEAD-box_CS"/>
</dbReference>
<evidence type="ECO:0000256" key="2">
    <source>
        <dbReference type="ARBA" id="ARBA00022741"/>
    </source>
</evidence>
<feature type="domain" description="Helicase C-terminal" evidence="11">
    <location>
        <begin position="392"/>
        <end position="552"/>
    </location>
</feature>
<dbReference type="SUPFAM" id="SSF52540">
    <property type="entry name" value="P-loop containing nucleoside triphosphate hydrolases"/>
    <property type="match status" value="1"/>
</dbReference>
<keyword evidence="2 8" id="KW-0547">Nucleotide-binding</keyword>
<dbReference type="Pfam" id="PF00270">
    <property type="entry name" value="DEAD"/>
    <property type="match status" value="1"/>
</dbReference>
<evidence type="ECO:0000259" key="10">
    <source>
        <dbReference type="PROSITE" id="PS51192"/>
    </source>
</evidence>
<evidence type="ECO:0000259" key="11">
    <source>
        <dbReference type="PROSITE" id="PS51194"/>
    </source>
</evidence>
<dbReference type="InterPro" id="IPR027417">
    <property type="entry name" value="P-loop_NTPase"/>
</dbReference>
<sequence>MSFDTADMASALPQVTNGTKAGANGPIKDQQAFDKAREQGWVAPEAYNYDTSANKVANNIADSQPTPGEQYNAPKWAHEAAKYEWRDEYGDVGPKFKELEDQLFHGQHIMRKGDNYDELTTIKVVAEATERPAPITDFHSAGLHPVMVENIDLCNYENPTPIQAYTIPAIMKGYDVIATAQTGSGKTAAYLIPALSKLMGKAKKLAAARPNLANGFNSATDGVRAEPLVLVVAPTRELCCQIFDEARRLCYRSMLRPCVAYGGGPMREQMEELRKGCDILIATPGRLKDYMSRPELLSLGRVRFTIVDEADELLQDDWEEEMSAIMAGGDTNEDADHRYMLFSATFDKTMRKVAKKWLSGDHVRIRIGRSGSTHVNVKQNIIWVENNEKQKALYDLLISMPPSRTLVFVRSKKTADFVDDFLFNQGLPSTSIHSDRTQREREDALRSFRSGKSPILVATGVSARGLDIRHVMHVINFDMPLIEHKGEDEYIHRIGRTARIGNTGLATSFYNDRDEPMADFLVKILLETKQPIPDFFKDKIPEDLKVEFDDDSAGESEDEAAAGDAQGDNWGAGDADGW</sequence>
<dbReference type="PROSITE" id="PS51195">
    <property type="entry name" value="Q_MOTIF"/>
    <property type="match status" value="1"/>
</dbReference>
<comment type="similarity">
    <text evidence="8">Belongs to the DEAD box helicase family.</text>
</comment>
<dbReference type="InterPro" id="IPR014001">
    <property type="entry name" value="Helicase_ATP-bd"/>
</dbReference>
<dbReference type="PROSITE" id="PS51192">
    <property type="entry name" value="HELICASE_ATP_BIND_1"/>
    <property type="match status" value="1"/>
</dbReference>
<feature type="domain" description="DEAD-box RNA helicase Q" evidence="12">
    <location>
        <begin position="136"/>
        <end position="164"/>
    </location>
</feature>
<dbReference type="InterPro" id="IPR011545">
    <property type="entry name" value="DEAD/DEAH_box_helicase_dom"/>
</dbReference>
<dbReference type="GO" id="GO:0003676">
    <property type="term" value="F:nucleic acid binding"/>
    <property type="evidence" value="ECO:0007669"/>
    <property type="project" value="InterPro"/>
</dbReference>
<dbReference type="GO" id="GO:0003724">
    <property type="term" value="F:RNA helicase activity"/>
    <property type="evidence" value="ECO:0007669"/>
    <property type="project" value="UniProtKB-EC"/>
</dbReference>
<dbReference type="Pfam" id="PF00271">
    <property type="entry name" value="Helicase_C"/>
    <property type="match status" value="1"/>
</dbReference>
<evidence type="ECO:0000259" key="12">
    <source>
        <dbReference type="PROSITE" id="PS51195"/>
    </source>
</evidence>
<dbReference type="CDD" id="cd18787">
    <property type="entry name" value="SF2_C_DEAD"/>
    <property type="match status" value="1"/>
</dbReference>
<dbReference type="PROSITE" id="PS00039">
    <property type="entry name" value="DEAD_ATP_HELICASE"/>
    <property type="match status" value="1"/>
</dbReference>
<accession>W2RQZ0</accession>
<dbReference type="InParanoid" id="W2RQZ0"/>
<evidence type="ECO:0000256" key="6">
    <source>
        <dbReference type="ARBA" id="ARBA00047984"/>
    </source>
</evidence>
<dbReference type="AlphaFoldDB" id="W2RQZ0"/>